<organism evidence="1 2">
    <name type="scientific">Methylobacterium currus</name>
    <dbReference type="NCBI Taxonomy" id="2051553"/>
    <lineage>
        <taxon>Bacteria</taxon>
        <taxon>Pseudomonadati</taxon>
        <taxon>Pseudomonadota</taxon>
        <taxon>Alphaproteobacteria</taxon>
        <taxon>Hyphomicrobiales</taxon>
        <taxon>Methylobacteriaceae</taxon>
        <taxon>Methylobacterium</taxon>
    </lineage>
</organism>
<evidence type="ECO:0000313" key="2">
    <source>
        <dbReference type="Proteomes" id="UP000244755"/>
    </source>
</evidence>
<gene>
    <name evidence="1" type="ORF">DA075_07835</name>
</gene>
<evidence type="ECO:0000313" key="1">
    <source>
        <dbReference type="EMBL" id="AWB20833.1"/>
    </source>
</evidence>
<dbReference type="OrthoDB" id="3078543at2"/>
<dbReference type="EMBL" id="CP028843">
    <property type="protein sequence ID" value="AWB20833.1"/>
    <property type="molecule type" value="Genomic_DNA"/>
</dbReference>
<dbReference type="AlphaFoldDB" id="A0A2R4WH21"/>
<dbReference type="RefSeq" id="WP_099952722.1">
    <property type="nucleotide sequence ID" value="NZ_CP028843.1"/>
</dbReference>
<sequence length="506" mass="51857">MYQDNPAAALEALKKAQAIPLNDPILAQPGLAGLEKATFSQGVSPTSGLTFYDLELGAKSLYPVLTPLRNVIPRVPGRGGIQAAWRAITGINVSGMRIGVSGGNRGGVQVVSTADYTASYKGIGIESNVDFEAQYAAQGFDDVRAIAARTGLQSLMLGEEAMILGGNTSLALGTTPTPTLSASSSGGSFANGTLSVICVALALDGVINGSLAGGIQSTITRTNADGSTDIFGGGAAAKSAAATVAVTGPTGSVAASVAAVPGALGYAWFWGAAGAEVLGAITPINSVVITGAAAGTQTAASLGAADRSTNALAFDGLLTQALKAGSGATIVTMPTGTPGVGTPLTADGAGGIVEIDAVLKQMWDLYRLSPDTIWVNSQEGLNLSRKILQGSANSAFKFEFSAAQDALGGGIMIRKYLNRFSMQGGSVLDIRVHPNLPAGTILFTTAALPYPVNNIGNVMQIRTRQDYYQIEWPLRSRKYEYGVYADEVLQHYFPPSMAILTNVGNG</sequence>
<accession>A0A2R4WH21</accession>
<keyword evidence="2" id="KW-1185">Reference proteome</keyword>
<dbReference type="KEGG" id="mee:DA075_07835"/>
<reference evidence="1 2" key="1">
    <citation type="submission" date="2018-04" db="EMBL/GenBank/DDBJ databases">
        <title>Methylobacterium sp. PR1016A genome.</title>
        <authorList>
            <person name="Park W."/>
        </authorList>
    </citation>
    <scope>NUCLEOTIDE SEQUENCE [LARGE SCALE GENOMIC DNA]</scope>
    <source>
        <strain evidence="1 2">PR1016A</strain>
    </source>
</reference>
<proteinExistence type="predicted"/>
<dbReference type="Proteomes" id="UP000244755">
    <property type="component" value="Chromosome 1"/>
</dbReference>
<name>A0A2R4WH21_9HYPH</name>
<protein>
    <submittedName>
        <fullName evidence="1">Uncharacterized protein</fullName>
    </submittedName>
</protein>